<dbReference type="PANTHER" id="PTHR43617">
    <property type="entry name" value="L-AMINO ACID N-ACETYLTRANSFERASE"/>
    <property type="match status" value="1"/>
</dbReference>
<dbReference type="InterPro" id="IPR050276">
    <property type="entry name" value="MshD_Acetyltransferase"/>
</dbReference>
<keyword evidence="3" id="KW-0689">Ribosomal protein</keyword>
<dbReference type="Proteomes" id="UP001529275">
    <property type="component" value="Unassembled WGS sequence"/>
</dbReference>
<dbReference type="InterPro" id="IPR016181">
    <property type="entry name" value="Acyl_CoA_acyltransferase"/>
</dbReference>
<dbReference type="EMBL" id="JAUDCK010000003">
    <property type="protein sequence ID" value="MDM8194999.1"/>
    <property type="molecule type" value="Genomic_DNA"/>
</dbReference>
<keyword evidence="4" id="KW-1185">Reference proteome</keyword>
<dbReference type="GO" id="GO:0005840">
    <property type="term" value="C:ribosome"/>
    <property type="evidence" value="ECO:0007669"/>
    <property type="project" value="UniProtKB-KW"/>
</dbReference>
<comment type="function">
    <text evidence="1">Acetylates the N-terminal alanine of ribosomal protein bS18.</text>
</comment>
<dbReference type="EC" id="2.3.1.266" evidence="1"/>
<evidence type="ECO:0000256" key="1">
    <source>
        <dbReference type="RuleBase" id="RU363094"/>
    </source>
</evidence>
<dbReference type="CDD" id="cd04301">
    <property type="entry name" value="NAT_SF"/>
    <property type="match status" value="1"/>
</dbReference>
<keyword evidence="3" id="KW-0012">Acyltransferase</keyword>
<dbReference type="GO" id="GO:0008999">
    <property type="term" value="F:protein-N-terminal-alanine acetyltransferase activity"/>
    <property type="evidence" value="ECO:0007669"/>
    <property type="project" value="UniProtKB-EC"/>
</dbReference>
<protein>
    <recommendedName>
        <fullName evidence="1">[Ribosomal protein bS18]-alanine N-acetyltransferase</fullName>
        <ecNumber evidence="1">2.3.1.266</ecNumber>
    </recommendedName>
</protein>
<comment type="caution">
    <text evidence="3">The sequence shown here is derived from an EMBL/GenBank/DDBJ whole genome shotgun (WGS) entry which is preliminary data.</text>
</comment>
<keyword evidence="3" id="KW-0808">Transferase</keyword>
<comment type="catalytic activity">
    <reaction evidence="1">
        <text>N-terminal L-alanyl-[ribosomal protein bS18] + acetyl-CoA = N-terminal N(alpha)-acetyl-L-alanyl-[ribosomal protein bS18] + CoA + H(+)</text>
        <dbReference type="Rhea" id="RHEA:43756"/>
        <dbReference type="Rhea" id="RHEA-COMP:10676"/>
        <dbReference type="Rhea" id="RHEA-COMP:10677"/>
        <dbReference type="ChEBI" id="CHEBI:15378"/>
        <dbReference type="ChEBI" id="CHEBI:57287"/>
        <dbReference type="ChEBI" id="CHEBI:57288"/>
        <dbReference type="ChEBI" id="CHEBI:64718"/>
        <dbReference type="ChEBI" id="CHEBI:83683"/>
        <dbReference type="EC" id="2.3.1.266"/>
    </reaction>
</comment>
<keyword evidence="1" id="KW-0963">Cytoplasm</keyword>
<reference evidence="4" key="1">
    <citation type="submission" date="2023-06" db="EMBL/GenBank/DDBJ databases">
        <title>Identification and characterization of horizontal gene transfer across gut microbiota members of farm animals based on homology search.</title>
        <authorList>
            <person name="Zeman M."/>
            <person name="Kubasova T."/>
            <person name="Jahodarova E."/>
            <person name="Nykrynova M."/>
            <person name="Rychlik I."/>
        </authorList>
    </citation>
    <scope>NUCLEOTIDE SEQUENCE [LARGE SCALE GENOMIC DNA]</scope>
    <source>
        <strain evidence="4">ET341</strain>
    </source>
</reference>
<dbReference type="NCBIfam" id="TIGR01575">
    <property type="entry name" value="rimI"/>
    <property type="match status" value="1"/>
</dbReference>
<dbReference type="SUPFAM" id="SSF55729">
    <property type="entry name" value="Acyl-CoA N-acyltransferases (Nat)"/>
    <property type="match status" value="1"/>
</dbReference>
<dbReference type="PANTHER" id="PTHR43617:SF20">
    <property type="entry name" value="N-ALPHA-ACETYLTRANSFERASE RIMI"/>
    <property type="match status" value="1"/>
</dbReference>
<dbReference type="Pfam" id="PF00583">
    <property type="entry name" value="Acetyltransf_1"/>
    <property type="match status" value="1"/>
</dbReference>
<comment type="subcellular location">
    <subcellularLocation>
        <location evidence="1">Cytoplasm</location>
    </subcellularLocation>
</comment>
<sequence>MLIEALQSEEIETLVQLEHTLMTSPWSKEDFEYELLENPFAHIFVLKKEMEIIGYVDLWVMYEQAQIASIGIKKEEQSHGYGQKLLEFALSYARDAGVNTMSLEVRKSNQKAIALYQKNGFDIQSIRRDYYQDNHEDAYLMTKEMEGKA</sequence>
<dbReference type="InterPro" id="IPR006464">
    <property type="entry name" value="AcTrfase_RimI/Ard1"/>
</dbReference>
<organism evidence="3 4">
    <name type="scientific">Massilimicrobiota timonensis</name>
    <dbReference type="NCBI Taxonomy" id="1776392"/>
    <lineage>
        <taxon>Bacteria</taxon>
        <taxon>Bacillati</taxon>
        <taxon>Bacillota</taxon>
        <taxon>Erysipelotrichia</taxon>
        <taxon>Erysipelotrichales</taxon>
        <taxon>Erysipelotrichaceae</taxon>
        <taxon>Massilimicrobiota</taxon>
    </lineage>
</organism>
<proteinExistence type="inferred from homology"/>
<evidence type="ECO:0000259" key="2">
    <source>
        <dbReference type="PROSITE" id="PS51186"/>
    </source>
</evidence>
<keyword evidence="3" id="KW-0687">Ribonucleoprotein</keyword>
<comment type="similarity">
    <text evidence="1">Belongs to the acetyltransferase family. RimI subfamily.</text>
</comment>
<evidence type="ECO:0000313" key="4">
    <source>
        <dbReference type="Proteomes" id="UP001529275"/>
    </source>
</evidence>
<accession>A0ABT7UFS4</accession>
<feature type="domain" description="N-acetyltransferase" evidence="2">
    <location>
        <begin position="1"/>
        <end position="146"/>
    </location>
</feature>
<dbReference type="Gene3D" id="3.40.630.30">
    <property type="match status" value="1"/>
</dbReference>
<dbReference type="PROSITE" id="PS51186">
    <property type="entry name" value="GNAT"/>
    <property type="match status" value="1"/>
</dbReference>
<dbReference type="InterPro" id="IPR000182">
    <property type="entry name" value="GNAT_dom"/>
</dbReference>
<name>A0ABT7UFS4_9FIRM</name>
<dbReference type="RefSeq" id="WP_289527120.1">
    <property type="nucleotide sequence ID" value="NZ_JAUDCK010000003.1"/>
</dbReference>
<gene>
    <name evidence="3" type="primary">rimI</name>
    <name evidence="3" type="ORF">QUV98_01575</name>
</gene>
<evidence type="ECO:0000313" key="3">
    <source>
        <dbReference type="EMBL" id="MDM8194999.1"/>
    </source>
</evidence>